<evidence type="ECO:0000256" key="2">
    <source>
        <dbReference type="ARBA" id="ARBA00006966"/>
    </source>
</evidence>
<dbReference type="InterPro" id="IPR015424">
    <property type="entry name" value="PyrdxlP-dep_Trfase"/>
</dbReference>
<reference evidence="4" key="1">
    <citation type="submission" date="2020-11" db="EMBL/GenBank/DDBJ databases">
        <authorList>
            <person name="Tran Van P."/>
        </authorList>
    </citation>
    <scope>NUCLEOTIDE SEQUENCE</scope>
</reference>
<dbReference type="SUPFAM" id="SSF53383">
    <property type="entry name" value="PLP-dependent transferases"/>
    <property type="match status" value="1"/>
</dbReference>
<organism evidence="4">
    <name type="scientific">Cyprideis torosa</name>
    <dbReference type="NCBI Taxonomy" id="163714"/>
    <lineage>
        <taxon>Eukaryota</taxon>
        <taxon>Metazoa</taxon>
        <taxon>Ecdysozoa</taxon>
        <taxon>Arthropoda</taxon>
        <taxon>Crustacea</taxon>
        <taxon>Oligostraca</taxon>
        <taxon>Ostracoda</taxon>
        <taxon>Podocopa</taxon>
        <taxon>Podocopida</taxon>
        <taxon>Cytherocopina</taxon>
        <taxon>Cytheroidea</taxon>
        <taxon>Cytherideidae</taxon>
        <taxon>Cyprideis</taxon>
    </lineage>
</organism>
<protein>
    <submittedName>
        <fullName evidence="4">Uncharacterized protein</fullName>
    </submittedName>
</protein>
<evidence type="ECO:0000313" key="4">
    <source>
        <dbReference type="EMBL" id="CAD7239267.1"/>
    </source>
</evidence>
<name>A0A7R8ZWA4_9CRUS</name>
<dbReference type="Pfam" id="PF01212">
    <property type="entry name" value="Beta_elim_lyase"/>
    <property type="match status" value="1"/>
</dbReference>
<dbReference type="InterPro" id="IPR001597">
    <property type="entry name" value="ArAA_b-elim_lyase/Thr_aldolase"/>
</dbReference>
<proteinExistence type="inferred from homology"/>
<sequence length="214" mass="22139">MNFASDNGGPAPQAVLDAISRANHGYAMAYGSDPLTESVAGQIRTLFEAPNAAVYLVPTGTSANALALACLVQPFETVFCSEVAHIHQDECNAPEFYTGGAKLSLVHGGDRMTPDALRAAIEAEETRGVHGPQRGAVSITNVAEGGNVYSLAQMTAICDVAKGYGLPVQLDGARFANACVRLGCTPAEMTWKIGVDVAVFGGTKNGLLGVEAVI</sequence>
<feature type="non-terminal residue" evidence="4">
    <location>
        <position position="214"/>
    </location>
</feature>
<dbReference type="PANTHER" id="PTHR48097:SF5">
    <property type="entry name" value="LOW SPECIFICITY L-THREONINE ALDOLASE"/>
    <property type="match status" value="1"/>
</dbReference>
<gene>
    <name evidence="4" type="ORF">CTOB1V02_LOCUS17082</name>
</gene>
<comment type="similarity">
    <text evidence="2">Belongs to the threonine aldolase family.</text>
</comment>
<keyword evidence="3" id="KW-0663">Pyridoxal phosphate</keyword>
<accession>A0A7R8ZWA4</accession>
<dbReference type="Gene3D" id="3.40.640.10">
    <property type="entry name" value="Type I PLP-dependent aspartate aminotransferase-like (Major domain)"/>
    <property type="match status" value="1"/>
</dbReference>
<dbReference type="PANTHER" id="PTHR48097">
    <property type="entry name" value="L-THREONINE ALDOLASE-RELATED"/>
    <property type="match status" value="1"/>
</dbReference>
<comment type="cofactor">
    <cofactor evidence="1">
        <name>pyridoxal 5'-phosphate</name>
        <dbReference type="ChEBI" id="CHEBI:597326"/>
    </cofactor>
</comment>
<dbReference type="EMBL" id="OB720353">
    <property type="protein sequence ID" value="CAD7239267.1"/>
    <property type="molecule type" value="Genomic_DNA"/>
</dbReference>
<evidence type="ECO:0000256" key="1">
    <source>
        <dbReference type="ARBA" id="ARBA00001933"/>
    </source>
</evidence>
<dbReference type="OrthoDB" id="10261951at2759"/>
<dbReference type="GO" id="GO:0006520">
    <property type="term" value="P:amino acid metabolic process"/>
    <property type="evidence" value="ECO:0007669"/>
    <property type="project" value="InterPro"/>
</dbReference>
<dbReference type="AlphaFoldDB" id="A0A7R8ZWA4"/>
<evidence type="ECO:0000256" key="3">
    <source>
        <dbReference type="ARBA" id="ARBA00022898"/>
    </source>
</evidence>
<dbReference type="GO" id="GO:0016829">
    <property type="term" value="F:lyase activity"/>
    <property type="evidence" value="ECO:0007669"/>
    <property type="project" value="InterPro"/>
</dbReference>
<dbReference type="InterPro" id="IPR015421">
    <property type="entry name" value="PyrdxlP-dep_Trfase_major"/>
</dbReference>